<protein>
    <submittedName>
        <fullName evidence="1">Csm1-like protein</fullName>
    </submittedName>
</protein>
<dbReference type="GO" id="GO:0005634">
    <property type="term" value="C:nucleus"/>
    <property type="evidence" value="ECO:0007669"/>
    <property type="project" value="TreeGrafter"/>
</dbReference>
<evidence type="ECO:0000313" key="2">
    <source>
        <dbReference type="Proteomes" id="UP000750711"/>
    </source>
</evidence>
<dbReference type="EMBL" id="JAGHQM010000206">
    <property type="protein sequence ID" value="KAH0563418.1"/>
    <property type="molecule type" value="Genomic_DNA"/>
</dbReference>
<organism evidence="1 2">
    <name type="scientific">Trichoglossum hirsutum</name>
    <dbReference type="NCBI Taxonomy" id="265104"/>
    <lineage>
        <taxon>Eukaryota</taxon>
        <taxon>Fungi</taxon>
        <taxon>Dikarya</taxon>
        <taxon>Ascomycota</taxon>
        <taxon>Pezizomycotina</taxon>
        <taxon>Geoglossomycetes</taxon>
        <taxon>Geoglossales</taxon>
        <taxon>Geoglossaceae</taxon>
        <taxon>Trichoglossum</taxon>
    </lineage>
</organism>
<comment type="caution">
    <text evidence="1">The sequence shown here is derived from an EMBL/GenBank/DDBJ whole genome shotgun (WGS) entry which is preliminary data.</text>
</comment>
<dbReference type="PANTHER" id="PTHR24030">
    <property type="entry name" value="PROTEIN CMSS1"/>
    <property type="match status" value="1"/>
</dbReference>
<evidence type="ECO:0000313" key="1">
    <source>
        <dbReference type="EMBL" id="KAH0563418.1"/>
    </source>
</evidence>
<keyword evidence="2" id="KW-1185">Reference proteome</keyword>
<dbReference type="AlphaFoldDB" id="A0A9P8LFW2"/>
<dbReference type="Proteomes" id="UP000750711">
    <property type="component" value="Unassembled WGS sequence"/>
</dbReference>
<dbReference type="Pfam" id="PF14617">
    <property type="entry name" value="CMS1"/>
    <property type="match status" value="1"/>
</dbReference>
<gene>
    <name evidence="1" type="primary">CSM1</name>
    <name evidence="1" type="ORF">GP486_002023</name>
</gene>
<dbReference type="GO" id="GO:0030686">
    <property type="term" value="C:90S preribosome"/>
    <property type="evidence" value="ECO:0007669"/>
    <property type="project" value="TreeGrafter"/>
</dbReference>
<reference evidence="1" key="1">
    <citation type="submission" date="2021-03" db="EMBL/GenBank/DDBJ databases">
        <title>Comparative genomics and phylogenomic investigation of the class Geoglossomycetes provide insights into ecological specialization and systematics.</title>
        <authorList>
            <person name="Melie T."/>
            <person name="Pirro S."/>
            <person name="Miller A.N."/>
            <person name="Quandt A."/>
        </authorList>
    </citation>
    <scope>NUCLEOTIDE SEQUENCE</scope>
    <source>
        <strain evidence="1">CAQ_001_2017</strain>
    </source>
</reference>
<dbReference type="PANTHER" id="PTHR24030:SF0">
    <property type="entry name" value="PROTEIN CMSS1"/>
    <property type="match status" value="1"/>
</dbReference>
<name>A0A9P8LFW2_9PEZI</name>
<proteinExistence type="predicted"/>
<dbReference type="InterPro" id="IPR032704">
    <property type="entry name" value="Cms1"/>
</dbReference>
<accession>A0A9P8LFW2</accession>
<sequence>MGIAVGTPTRLIDLLNEGVLSIEKLQRLVVDCSYMDQKKRGILDMRETQAPLMELLNRQGLKERYAASENGVDLLFY</sequence>